<protein>
    <recommendedName>
        <fullName evidence="4">Lipoprotein</fullName>
    </recommendedName>
</protein>
<name>K8WME0_9GAMM</name>
<dbReference type="OrthoDB" id="6623844at2"/>
<dbReference type="EMBL" id="AKKL01000024">
    <property type="protein sequence ID" value="EKT61773.1"/>
    <property type="molecule type" value="Genomic_DNA"/>
</dbReference>
<accession>K8WME0</accession>
<evidence type="ECO:0000313" key="3">
    <source>
        <dbReference type="Proteomes" id="UP000009336"/>
    </source>
</evidence>
<keyword evidence="3" id="KW-1185">Reference proteome</keyword>
<organism evidence="2 3">
    <name type="scientific">Providencia burhodogranariea DSM 19968</name>
    <dbReference type="NCBI Taxonomy" id="1141662"/>
    <lineage>
        <taxon>Bacteria</taxon>
        <taxon>Pseudomonadati</taxon>
        <taxon>Pseudomonadota</taxon>
        <taxon>Gammaproteobacteria</taxon>
        <taxon>Enterobacterales</taxon>
        <taxon>Morganellaceae</taxon>
        <taxon>Providencia</taxon>
    </lineage>
</organism>
<keyword evidence="1" id="KW-0732">Signal</keyword>
<proteinExistence type="predicted"/>
<comment type="caution">
    <text evidence="2">The sequence shown here is derived from an EMBL/GenBank/DDBJ whole genome shotgun (WGS) entry which is preliminary data.</text>
</comment>
<dbReference type="PATRIC" id="fig|1141662.3.peg.2055"/>
<gene>
    <name evidence="2" type="ORF">OOA_10113</name>
</gene>
<dbReference type="eggNOG" id="ENOG5032UCH">
    <property type="taxonomic scope" value="Bacteria"/>
</dbReference>
<feature type="signal peptide" evidence="1">
    <location>
        <begin position="1"/>
        <end position="21"/>
    </location>
</feature>
<sequence>MQILKGLMLLSLGLLMNGCTAHVWKDSPVVSKDYQYKVQAEDTIVSAFEFKNFKLKLDEKVSNKTLKIPENGVGFVGDTYLYFIAEGADDLLILNKLNKQIILETRNRDKQTIQLKIYESTTPGVTAILSDVLTTRTVPGTQFTDEEKQLLINSGFKLSPDPVRKDWYKVTVIGGVLMAKNSIDYQFDKNEKMTHPYKVELLLPEQVSSFNGLNLISNILATPFTLVGDAVILPIIAVSDVN</sequence>
<dbReference type="Proteomes" id="UP000009336">
    <property type="component" value="Unassembled WGS sequence"/>
</dbReference>
<feature type="chain" id="PRO_5003921763" description="Lipoprotein" evidence="1">
    <location>
        <begin position="22"/>
        <end position="242"/>
    </location>
</feature>
<evidence type="ECO:0000313" key="2">
    <source>
        <dbReference type="EMBL" id="EKT61773.1"/>
    </source>
</evidence>
<reference evidence="2 3" key="1">
    <citation type="journal article" date="2012" name="BMC Genomics">
        <title>Comparative genomics of bacteria in the genus Providencia isolated from wild Drosophila melanogaster.</title>
        <authorList>
            <person name="Galac M.R."/>
            <person name="Lazzaro B.P."/>
        </authorList>
    </citation>
    <scope>NUCLEOTIDE SEQUENCE [LARGE SCALE GENOMIC DNA]</scope>
    <source>
        <strain evidence="2 3">DSM 19968</strain>
    </source>
</reference>
<evidence type="ECO:0008006" key="4">
    <source>
        <dbReference type="Google" id="ProtNLM"/>
    </source>
</evidence>
<dbReference type="AlphaFoldDB" id="K8WME0"/>
<dbReference type="RefSeq" id="WP_008912034.1">
    <property type="nucleotide sequence ID" value="NZ_KB233222.1"/>
</dbReference>
<dbReference type="HOGENOM" id="CLU_097539_0_0_6"/>
<evidence type="ECO:0000256" key="1">
    <source>
        <dbReference type="SAM" id="SignalP"/>
    </source>
</evidence>